<reference evidence="1" key="1">
    <citation type="submission" date="2020-09" db="EMBL/GenBank/DDBJ databases">
        <title>Genome-Enabled Discovery of Anthraquinone Biosynthesis in Senna tora.</title>
        <authorList>
            <person name="Kang S.-H."/>
            <person name="Pandey R.P."/>
            <person name="Lee C.-M."/>
            <person name="Sim J.-S."/>
            <person name="Jeong J.-T."/>
            <person name="Choi B.-S."/>
            <person name="Jung M."/>
            <person name="Ginzburg D."/>
            <person name="Zhao K."/>
            <person name="Won S.Y."/>
            <person name="Oh T.-J."/>
            <person name="Yu Y."/>
            <person name="Kim N.-H."/>
            <person name="Lee O.R."/>
            <person name="Lee T.-H."/>
            <person name="Bashyal P."/>
            <person name="Kim T.-S."/>
            <person name="Lee W.-H."/>
            <person name="Kawkins C."/>
            <person name="Kim C.-K."/>
            <person name="Kim J.S."/>
            <person name="Ahn B.O."/>
            <person name="Rhee S.Y."/>
            <person name="Sohng J.K."/>
        </authorList>
    </citation>
    <scope>NUCLEOTIDE SEQUENCE</scope>
    <source>
        <tissue evidence="1">Leaf</tissue>
    </source>
</reference>
<evidence type="ECO:0000313" key="1">
    <source>
        <dbReference type="EMBL" id="KAF7812944.1"/>
    </source>
</evidence>
<protein>
    <submittedName>
        <fullName evidence="1">Uncharacterized protein</fullName>
    </submittedName>
</protein>
<sequence length="35" mass="3999">MRTIHRKRTLDIGMRFLTGAIEAFAAAIIAKIRKK</sequence>
<evidence type="ECO:0000313" key="2">
    <source>
        <dbReference type="Proteomes" id="UP000634136"/>
    </source>
</evidence>
<comment type="caution">
    <text evidence="1">The sequence shown here is derived from an EMBL/GenBank/DDBJ whole genome shotgun (WGS) entry which is preliminary data.</text>
</comment>
<accession>A0A834WDB8</accession>
<gene>
    <name evidence="1" type="ORF">G2W53_033920</name>
</gene>
<proteinExistence type="predicted"/>
<organism evidence="1 2">
    <name type="scientific">Senna tora</name>
    <dbReference type="NCBI Taxonomy" id="362788"/>
    <lineage>
        <taxon>Eukaryota</taxon>
        <taxon>Viridiplantae</taxon>
        <taxon>Streptophyta</taxon>
        <taxon>Embryophyta</taxon>
        <taxon>Tracheophyta</taxon>
        <taxon>Spermatophyta</taxon>
        <taxon>Magnoliopsida</taxon>
        <taxon>eudicotyledons</taxon>
        <taxon>Gunneridae</taxon>
        <taxon>Pentapetalae</taxon>
        <taxon>rosids</taxon>
        <taxon>fabids</taxon>
        <taxon>Fabales</taxon>
        <taxon>Fabaceae</taxon>
        <taxon>Caesalpinioideae</taxon>
        <taxon>Cassia clade</taxon>
        <taxon>Senna</taxon>
    </lineage>
</organism>
<keyword evidence="2" id="KW-1185">Reference proteome</keyword>
<dbReference type="Proteomes" id="UP000634136">
    <property type="component" value="Unassembled WGS sequence"/>
</dbReference>
<name>A0A834WDB8_9FABA</name>
<dbReference type="AlphaFoldDB" id="A0A834WDB8"/>
<dbReference type="EMBL" id="JAAIUW010000010">
    <property type="protein sequence ID" value="KAF7812944.1"/>
    <property type="molecule type" value="Genomic_DNA"/>
</dbReference>